<organism evidence="2 3">
    <name type="scientific">Brassica rapa subsp. trilocularis</name>
    <dbReference type="NCBI Taxonomy" id="1813537"/>
    <lineage>
        <taxon>Eukaryota</taxon>
        <taxon>Viridiplantae</taxon>
        <taxon>Streptophyta</taxon>
        <taxon>Embryophyta</taxon>
        <taxon>Tracheophyta</taxon>
        <taxon>Spermatophyta</taxon>
        <taxon>Magnoliopsida</taxon>
        <taxon>eudicotyledons</taxon>
        <taxon>Gunneridae</taxon>
        <taxon>Pentapetalae</taxon>
        <taxon>rosids</taxon>
        <taxon>malvids</taxon>
        <taxon>Brassicales</taxon>
        <taxon>Brassicaceae</taxon>
        <taxon>Brassiceae</taxon>
        <taxon>Brassica</taxon>
    </lineage>
</organism>
<comment type="caution">
    <text evidence="2">The sequence shown here is derived from an EMBL/GenBank/DDBJ whole genome shotgun (WGS) entry which is preliminary data.</text>
</comment>
<dbReference type="InterPro" id="IPR008579">
    <property type="entry name" value="UGlyAH_Cupin_dom"/>
</dbReference>
<accession>A0ABQ7MT75</accession>
<proteinExistence type="predicted"/>
<dbReference type="Pfam" id="PF05899">
    <property type="entry name" value="Cupin_3"/>
    <property type="match status" value="1"/>
</dbReference>
<dbReference type="Gene3D" id="2.60.120.10">
    <property type="entry name" value="Jelly Rolls"/>
    <property type="match status" value="1"/>
</dbReference>
<dbReference type="InterPro" id="IPR011051">
    <property type="entry name" value="RmlC_Cupin_sf"/>
</dbReference>
<dbReference type="CDD" id="cd02227">
    <property type="entry name" value="cupin_TM1112-like"/>
    <property type="match status" value="1"/>
</dbReference>
<name>A0ABQ7MT75_BRACM</name>
<protein>
    <recommendedName>
        <fullName evidence="1">(S)-ureidoglycine aminohydrolase cupin domain-containing protein</fullName>
    </recommendedName>
</protein>
<keyword evidence="3" id="KW-1185">Reference proteome</keyword>
<evidence type="ECO:0000313" key="3">
    <source>
        <dbReference type="Proteomes" id="UP000823674"/>
    </source>
</evidence>
<gene>
    <name evidence="2" type="primary">A04p030560.1_BraROA</name>
    <name evidence="2" type="ORF">IGI04_016479</name>
</gene>
<evidence type="ECO:0000259" key="1">
    <source>
        <dbReference type="Pfam" id="PF05899"/>
    </source>
</evidence>
<feature type="domain" description="(S)-ureidoglycine aminohydrolase cupin" evidence="1">
    <location>
        <begin position="178"/>
        <end position="248"/>
    </location>
</feature>
<dbReference type="PANTHER" id="PTHR33271">
    <property type="entry name" value="OS04G0445200 PROTEIN"/>
    <property type="match status" value="1"/>
</dbReference>
<dbReference type="PANTHER" id="PTHR33271:SF7">
    <property type="entry name" value="PLASTID TRANSCRIPTIONALLY ACTIVE 18"/>
    <property type="match status" value="1"/>
</dbReference>
<evidence type="ECO:0000313" key="2">
    <source>
        <dbReference type="EMBL" id="KAG5401872.1"/>
    </source>
</evidence>
<dbReference type="Proteomes" id="UP000823674">
    <property type="component" value="Chromosome A04"/>
</dbReference>
<dbReference type="EMBL" id="JADBGQ010000004">
    <property type="protein sequence ID" value="KAG5401872.1"/>
    <property type="molecule type" value="Genomic_DNA"/>
</dbReference>
<dbReference type="SUPFAM" id="SSF51182">
    <property type="entry name" value="RmlC-like cupins"/>
    <property type="match status" value="1"/>
</dbReference>
<sequence>MELKSFNKQETLVAVTGRIQALSKALSLTCLQNNHGHEFLKKLGDPINSRLCSVSGNVKQLTKTSGNNSIKINFCIPPLYSLIISSNWEVDKPGLWVLGFLKSITYSQFHLYSLSSPSTEAAMASLIMSTPFPASLTQSKKTSKLSFQRAFKVTSMQTPLEELYNVKVERKVSQRRLDELGVSRWSVWKTGKCKLPWDWQVDQLVYIEEGEVRVVPEGSKRYMQFLAGDLVRYPKWLEADLFFNAPYSERYCFKAYGDD</sequence>
<dbReference type="InterPro" id="IPR014710">
    <property type="entry name" value="RmlC-like_jellyroll"/>
</dbReference>
<reference evidence="2 3" key="1">
    <citation type="submission" date="2021-03" db="EMBL/GenBank/DDBJ databases">
        <authorList>
            <person name="King G.J."/>
            <person name="Bancroft I."/>
            <person name="Baten A."/>
            <person name="Bloomfield J."/>
            <person name="Borpatragohain P."/>
            <person name="He Z."/>
            <person name="Irish N."/>
            <person name="Irwin J."/>
            <person name="Liu K."/>
            <person name="Mauleon R.P."/>
            <person name="Moore J."/>
            <person name="Morris R."/>
            <person name="Ostergaard L."/>
            <person name="Wang B."/>
            <person name="Wells R."/>
        </authorList>
    </citation>
    <scope>NUCLEOTIDE SEQUENCE [LARGE SCALE GENOMIC DNA]</scope>
    <source>
        <strain evidence="2">R-o-18</strain>
        <tissue evidence="2">Leaf</tissue>
    </source>
</reference>